<evidence type="ECO:0000313" key="3">
    <source>
        <dbReference type="EMBL" id="SHN14724.1"/>
    </source>
</evidence>
<dbReference type="EMBL" id="FRBX01000007">
    <property type="protein sequence ID" value="SHN14724.1"/>
    <property type="molecule type" value="Genomic_DNA"/>
</dbReference>
<evidence type="ECO:0000313" key="5">
    <source>
        <dbReference type="Proteomes" id="UP000198431"/>
    </source>
</evidence>
<evidence type="ECO:0000313" key="4">
    <source>
        <dbReference type="Proteomes" id="UP000184216"/>
    </source>
</evidence>
<reference evidence="2 5" key="1">
    <citation type="submission" date="2016-11" db="EMBL/GenBank/DDBJ databases">
        <title>Whole genomes of Flavobacteriaceae.</title>
        <authorList>
            <person name="Stine C."/>
            <person name="Li C."/>
            <person name="Tadesse D."/>
        </authorList>
    </citation>
    <scope>NUCLEOTIDE SEQUENCE [LARGE SCALE GENOMIC DNA]</scope>
    <source>
        <strain evidence="2 5">ATCC 19366</strain>
    </source>
</reference>
<dbReference type="Gene3D" id="3.90.550.10">
    <property type="entry name" value="Spore Coat Polysaccharide Biosynthesis Protein SpsA, Chain A"/>
    <property type="match status" value="1"/>
</dbReference>
<dbReference type="PANTHER" id="PTHR22916:SF3">
    <property type="entry name" value="UDP-GLCNAC:BETAGAL BETA-1,3-N-ACETYLGLUCOSAMINYLTRANSFERASE-LIKE PROTEIN 1"/>
    <property type="match status" value="1"/>
</dbReference>
<organism evidence="2 5">
    <name type="scientific">Flavobacterium pectinovorum</name>
    <dbReference type="NCBI Taxonomy" id="29533"/>
    <lineage>
        <taxon>Bacteria</taxon>
        <taxon>Pseudomonadati</taxon>
        <taxon>Bacteroidota</taxon>
        <taxon>Flavobacteriia</taxon>
        <taxon>Flavobacteriales</taxon>
        <taxon>Flavobacteriaceae</taxon>
        <taxon>Flavobacterium</taxon>
    </lineage>
</organism>
<dbReference type="CDD" id="cd00761">
    <property type="entry name" value="Glyco_tranf_GTA_type"/>
    <property type="match status" value="1"/>
</dbReference>
<evidence type="ECO:0000313" key="2">
    <source>
        <dbReference type="EMBL" id="OXB08223.1"/>
    </source>
</evidence>
<proteinExistence type="predicted"/>
<dbReference type="InterPro" id="IPR029044">
    <property type="entry name" value="Nucleotide-diphossugar_trans"/>
</dbReference>
<feature type="domain" description="Glycosyltransferase 2-like" evidence="1">
    <location>
        <begin position="3"/>
        <end position="156"/>
    </location>
</feature>
<reference evidence="3 4" key="2">
    <citation type="submission" date="2016-11" db="EMBL/GenBank/DDBJ databases">
        <authorList>
            <person name="Varghese N."/>
            <person name="Submissions S."/>
        </authorList>
    </citation>
    <scope>NUCLEOTIDE SEQUENCE [LARGE SCALE GENOMIC DNA]</scope>
    <source>
        <strain evidence="3 4">DSM 6368</strain>
    </source>
</reference>
<dbReference type="Proteomes" id="UP000184216">
    <property type="component" value="Unassembled WGS sequence"/>
</dbReference>
<dbReference type="SUPFAM" id="SSF53448">
    <property type="entry name" value="Nucleotide-diphospho-sugar transferases"/>
    <property type="match status" value="1"/>
</dbReference>
<accession>A0AB36P951</accession>
<dbReference type="InterPro" id="IPR001173">
    <property type="entry name" value="Glyco_trans_2-like"/>
</dbReference>
<protein>
    <submittedName>
        <fullName evidence="3">Glycosyltransferase, GT2 family</fullName>
    </submittedName>
</protein>
<evidence type="ECO:0000259" key="1">
    <source>
        <dbReference type="Pfam" id="PF00535"/>
    </source>
</evidence>
<sequence>MISVIIISKNRHHLLRHLLKSLEEQTFNDFEVIIIDNYSNEETVNYVKSITSDKFNVKKIFLPEEKTIAYCRNESFRGKYLDENSKYVMFIDDDDCISRDTLSWFYKRAVSTNAEIIISNFVSVFSKNGSCEELISKMSFSEVFFKLLRNFWMYVMGHLLFYKHFRSMMIHLRYSVMHSILIKREVFNNYAFDNSIIYGEDNHFRFNVFTTAKKIKYYPLFFVPYRKHGTNTQNDTYFQKKVHKLNSLDFLDRNSYPNVLKYLFLYKGQLKLKSKALLSPQEKSFIDSVNLIRKEISFFEKAKVNIYMFPSSLKNHLKINEKV</sequence>
<dbReference type="Pfam" id="PF00535">
    <property type="entry name" value="Glycos_transf_2"/>
    <property type="match status" value="1"/>
</dbReference>
<comment type="caution">
    <text evidence="2">The sequence shown here is derived from an EMBL/GenBank/DDBJ whole genome shotgun (WGS) entry which is preliminary data.</text>
</comment>
<dbReference type="AlphaFoldDB" id="A0AB36P951"/>
<name>A0AB36P951_9FLAO</name>
<dbReference type="GO" id="GO:0016758">
    <property type="term" value="F:hexosyltransferase activity"/>
    <property type="evidence" value="ECO:0007669"/>
    <property type="project" value="UniProtKB-ARBA"/>
</dbReference>
<keyword evidence="4" id="KW-1185">Reference proteome</keyword>
<dbReference type="Proteomes" id="UP000198431">
    <property type="component" value="Unassembled WGS sequence"/>
</dbReference>
<gene>
    <name evidence="2" type="ORF">B0A72_00250</name>
    <name evidence="3" type="ORF">SAMN05444387_4327</name>
</gene>
<dbReference type="PANTHER" id="PTHR22916">
    <property type="entry name" value="GLYCOSYLTRANSFERASE"/>
    <property type="match status" value="1"/>
</dbReference>
<dbReference type="EMBL" id="MUHB01000001">
    <property type="protein sequence ID" value="OXB08223.1"/>
    <property type="molecule type" value="Genomic_DNA"/>
</dbReference>
<dbReference type="RefSeq" id="WP_073397971.1">
    <property type="nucleotide sequence ID" value="NZ_FRBX01000007.1"/>
</dbReference>